<accession>A0ABY2BP51</accession>
<reference evidence="2 3" key="1">
    <citation type="journal article" date="2015" name="Stand. Genomic Sci.">
        <title>Genomic Encyclopedia of Bacterial and Archaeal Type Strains, Phase III: the genomes of soil and plant-associated and newly described type strains.</title>
        <authorList>
            <person name="Whitman W.B."/>
            <person name="Woyke T."/>
            <person name="Klenk H.P."/>
            <person name="Zhou Y."/>
            <person name="Lilburn T.G."/>
            <person name="Beck B.J."/>
            <person name="De Vos P."/>
            <person name="Vandamme P."/>
            <person name="Eisen J.A."/>
            <person name="Garrity G."/>
            <person name="Hugenholtz P."/>
            <person name="Kyrpides N.C."/>
        </authorList>
    </citation>
    <scope>NUCLEOTIDE SEQUENCE [LARGE SCALE GENOMIC DNA]</scope>
    <source>
        <strain evidence="2 3">VKM Ac-2538</strain>
    </source>
</reference>
<name>A0ABY2BP51_9ACTN</name>
<comment type="caution">
    <text evidence="2">The sequence shown here is derived from an EMBL/GenBank/DDBJ whole genome shotgun (WGS) entry which is preliminary data.</text>
</comment>
<dbReference type="CDD" id="cd12108">
    <property type="entry name" value="Hr-like"/>
    <property type="match status" value="1"/>
</dbReference>
<dbReference type="Proteomes" id="UP000295818">
    <property type="component" value="Unassembled WGS sequence"/>
</dbReference>
<dbReference type="Gene3D" id="1.20.120.520">
    <property type="entry name" value="nmb1532 protein domain like"/>
    <property type="match status" value="1"/>
</dbReference>
<gene>
    <name evidence="2" type="ORF">EV644_104380</name>
</gene>
<keyword evidence="3" id="KW-1185">Reference proteome</keyword>
<evidence type="ECO:0000259" key="1">
    <source>
        <dbReference type="Pfam" id="PF01814"/>
    </source>
</evidence>
<dbReference type="InterPro" id="IPR012312">
    <property type="entry name" value="Hemerythrin-like"/>
</dbReference>
<dbReference type="RefSeq" id="WP_132188708.1">
    <property type="nucleotide sequence ID" value="NZ_SLWM01000004.1"/>
</dbReference>
<evidence type="ECO:0000313" key="2">
    <source>
        <dbReference type="EMBL" id="TCO25876.1"/>
    </source>
</evidence>
<evidence type="ECO:0000313" key="3">
    <source>
        <dbReference type="Proteomes" id="UP000295818"/>
    </source>
</evidence>
<dbReference type="Pfam" id="PF01814">
    <property type="entry name" value="Hemerythrin"/>
    <property type="match status" value="1"/>
</dbReference>
<sequence>MSTTAEPDTHEMVVIHRVFRREFRLLPDVISRVGPGDTGRAAVVGEHLSDIVAALHHHHENEDDLLWPPLLETATLHTDLVHRMEFQHAALSTALDQIDKLTPAWRATANPADRDALAQAVRDAAAILDEHMAEEEQEILPLVRKYLTVEQWSKLGERGAESIEDKHKRLLFLGAILEETSPEEKRNFLSNLPAPVRLIWKFAGRRQYGNYIRRVRGTA</sequence>
<proteinExistence type="predicted"/>
<feature type="domain" description="Hemerythrin-like" evidence="1">
    <location>
        <begin position="10"/>
        <end position="143"/>
    </location>
</feature>
<dbReference type="EMBL" id="SLWM01000004">
    <property type="protein sequence ID" value="TCO25876.1"/>
    <property type="molecule type" value="Genomic_DNA"/>
</dbReference>
<organism evidence="2 3">
    <name type="scientific">Kribbella orskensis</name>
    <dbReference type="NCBI Taxonomy" id="2512216"/>
    <lineage>
        <taxon>Bacteria</taxon>
        <taxon>Bacillati</taxon>
        <taxon>Actinomycetota</taxon>
        <taxon>Actinomycetes</taxon>
        <taxon>Propionibacteriales</taxon>
        <taxon>Kribbellaceae</taxon>
        <taxon>Kribbella</taxon>
    </lineage>
</organism>
<protein>
    <submittedName>
        <fullName evidence="2">Hemerythrin-like domain-containing protein</fullName>
    </submittedName>
</protein>